<dbReference type="Pfam" id="PF13396">
    <property type="entry name" value="PLDc_N"/>
    <property type="match status" value="1"/>
</dbReference>
<dbReference type="OrthoDB" id="3243324at2"/>
<dbReference type="KEGG" id="hli:HLI_06525"/>
<keyword evidence="3 6" id="KW-0812">Transmembrane</keyword>
<evidence type="ECO:0000313" key="8">
    <source>
        <dbReference type="EMBL" id="QAS54571.1"/>
    </source>
</evidence>
<dbReference type="GO" id="GO:0005886">
    <property type="term" value="C:plasma membrane"/>
    <property type="evidence" value="ECO:0007669"/>
    <property type="project" value="UniProtKB-SubCell"/>
</dbReference>
<dbReference type="Proteomes" id="UP000287756">
    <property type="component" value="Chromosome"/>
</dbReference>
<evidence type="ECO:0000256" key="2">
    <source>
        <dbReference type="ARBA" id="ARBA00022475"/>
    </source>
</evidence>
<evidence type="ECO:0000256" key="3">
    <source>
        <dbReference type="ARBA" id="ARBA00022692"/>
    </source>
</evidence>
<feature type="domain" description="Cardiolipin synthase N-terminal" evidence="7">
    <location>
        <begin position="20"/>
        <end position="62"/>
    </location>
</feature>
<evidence type="ECO:0000256" key="4">
    <source>
        <dbReference type="ARBA" id="ARBA00022989"/>
    </source>
</evidence>
<feature type="transmembrane region" description="Helical" evidence="6">
    <location>
        <begin position="40"/>
        <end position="60"/>
    </location>
</feature>
<proteinExistence type="predicted"/>
<dbReference type="EMBL" id="CP026118">
    <property type="protein sequence ID" value="QAS54571.1"/>
    <property type="molecule type" value="Genomic_DNA"/>
</dbReference>
<keyword evidence="5 6" id="KW-0472">Membrane</keyword>
<evidence type="ECO:0000256" key="6">
    <source>
        <dbReference type="SAM" id="Phobius"/>
    </source>
</evidence>
<sequence>MQFIQDNLAIIAPLLIIQLILMITAIISLLRTDATNGPKWMWVLIILFINTLGPIAYFIFGRRIDS</sequence>
<keyword evidence="4 6" id="KW-1133">Transmembrane helix</keyword>
<accession>A0A410MIP3</accession>
<evidence type="ECO:0000259" key="7">
    <source>
        <dbReference type="Pfam" id="PF13396"/>
    </source>
</evidence>
<dbReference type="AlphaFoldDB" id="A0A410MIP3"/>
<organism evidence="8 9">
    <name type="scientific">Halobacillus litoralis</name>
    <dbReference type="NCBI Taxonomy" id="45668"/>
    <lineage>
        <taxon>Bacteria</taxon>
        <taxon>Bacillati</taxon>
        <taxon>Bacillota</taxon>
        <taxon>Bacilli</taxon>
        <taxon>Bacillales</taxon>
        <taxon>Bacillaceae</taxon>
        <taxon>Halobacillus</taxon>
    </lineage>
</organism>
<gene>
    <name evidence="8" type="ORF">HLI_06525</name>
</gene>
<evidence type="ECO:0000313" key="9">
    <source>
        <dbReference type="Proteomes" id="UP000287756"/>
    </source>
</evidence>
<name>A0A410MIP3_9BACI</name>
<evidence type="ECO:0000256" key="1">
    <source>
        <dbReference type="ARBA" id="ARBA00004651"/>
    </source>
</evidence>
<reference evidence="8 9" key="1">
    <citation type="submission" date="2018-01" db="EMBL/GenBank/DDBJ databases">
        <title>The whole genome sequencing and assembly of Halobacillus litoralis ERB031 strain.</title>
        <authorList>
            <person name="Lee S.-J."/>
            <person name="Park M.-K."/>
            <person name="Kim J.-Y."/>
            <person name="Lee Y.-J."/>
            <person name="Yi H."/>
            <person name="Bahn Y.-S."/>
            <person name="Kim J.F."/>
            <person name="Lee D.-W."/>
        </authorList>
    </citation>
    <scope>NUCLEOTIDE SEQUENCE [LARGE SCALE GENOMIC DNA]</scope>
    <source>
        <strain evidence="8 9">ERB 031</strain>
    </source>
</reference>
<comment type="subcellular location">
    <subcellularLocation>
        <location evidence="1">Cell membrane</location>
        <topology evidence="1">Multi-pass membrane protein</topology>
    </subcellularLocation>
</comment>
<keyword evidence="2" id="KW-1003">Cell membrane</keyword>
<protein>
    <submittedName>
        <fullName evidence="8">Transcriptional regulator</fullName>
    </submittedName>
</protein>
<feature type="transmembrane region" description="Helical" evidence="6">
    <location>
        <begin position="7"/>
        <end position="28"/>
    </location>
</feature>
<evidence type="ECO:0000256" key="5">
    <source>
        <dbReference type="ARBA" id="ARBA00023136"/>
    </source>
</evidence>
<dbReference type="InterPro" id="IPR027379">
    <property type="entry name" value="CLS_N"/>
</dbReference>